<evidence type="ECO:0000313" key="2">
    <source>
        <dbReference type="EMBL" id="KAF2799753.1"/>
    </source>
</evidence>
<sequence length="493" mass="56367">MYIMKNPYTQRRKRIIICFDGTFDDTGDTPERTKPGSSVSRLCRWILPPLLWQIIWVVRIFAIFKWIELRIWPPKPKEKFVTNASLLASAIKPLEQIIDEEGATHFIHQMVFYIGGIGALGNPQSRLEEAVTGNTMTYKVRYGYRLLVDNHCDGDEIFLFGFSRGAFAARATADFIKDHGIFKKNSMARFDDAWTNFTRRGQPTILPIEGLDEAQRANRLLRKPIRCIGVWDTVGSLGTPPLFFIHRDDISTARAAHRRHGHFDVSSTPHADYAFHALALDERRFDFYPALWSFPYLGQANSHRFSQTWFPGVHTDVGGGNPGGLSQYALIWMISKIQENNLLGLDDEFIESAIMMPIKEKDIPPWNLAITGRDYIERLMPWLGFLPQKIKDLFRTAHRNPQMSATSINPQIASTPVSTDSAITAEKNFHWTVVERALKTDGKYWDSCPALRKRDPISLREPSRDLRLRMEEPIGKDHDLMSHFTSNTSAADT</sequence>
<organism evidence="2 3">
    <name type="scientific">Melanomma pulvis-pyrius CBS 109.77</name>
    <dbReference type="NCBI Taxonomy" id="1314802"/>
    <lineage>
        <taxon>Eukaryota</taxon>
        <taxon>Fungi</taxon>
        <taxon>Dikarya</taxon>
        <taxon>Ascomycota</taxon>
        <taxon>Pezizomycotina</taxon>
        <taxon>Dothideomycetes</taxon>
        <taxon>Pleosporomycetidae</taxon>
        <taxon>Pleosporales</taxon>
        <taxon>Melanommataceae</taxon>
        <taxon>Melanomma</taxon>
    </lineage>
</organism>
<dbReference type="PANTHER" id="PTHR33840">
    <property type="match status" value="1"/>
</dbReference>
<dbReference type="PANTHER" id="PTHR33840:SF1">
    <property type="entry name" value="TLE1 PHOSPHOLIPASE DOMAIN-CONTAINING PROTEIN"/>
    <property type="match status" value="1"/>
</dbReference>
<keyword evidence="3" id="KW-1185">Reference proteome</keyword>
<gene>
    <name evidence="2" type="ORF">K505DRAFT_413494</name>
</gene>
<dbReference type="OrthoDB" id="59699at2759"/>
<name>A0A6A6XU47_9PLEO</name>
<evidence type="ECO:0000313" key="3">
    <source>
        <dbReference type="Proteomes" id="UP000799757"/>
    </source>
</evidence>
<reference evidence="2" key="1">
    <citation type="journal article" date="2020" name="Stud. Mycol.">
        <title>101 Dothideomycetes genomes: a test case for predicting lifestyles and emergence of pathogens.</title>
        <authorList>
            <person name="Haridas S."/>
            <person name="Albert R."/>
            <person name="Binder M."/>
            <person name="Bloem J."/>
            <person name="Labutti K."/>
            <person name="Salamov A."/>
            <person name="Andreopoulos B."/>
            <person name="Baker S."/>
            <person name="Barry K."/>
            <person name="Bills G."/>
            <person name="Bluhm B."/>
            <person name="Cannon C."/>
            <person name="Castanera R."/>
            <person name="Culley D."/>
            <person name="Daum C."/>
            <person name="Ezra D."/>
            <person name="Gonzalez J."/>
            <person name="Henrissat B."/>
            <person name="Kuo A."/>
            <person name="Liang C."/>
            <person name="Lipzen A."/>
            <person name="Lutzoni F."/>
            <person name="Magnuson J."/>
            <person name="Mondo S."/>
            <person name="Nolan M."/>
            <person name="Ohm R."/>
            <person name="Pangilinan J."/>
            <person name="Park H.-J."/>
            <person name="Ramirez L."/>
            <person name="Alfaro M."/>
            <person name="Sun H."/>
            <person name="Tritt A."/>
            <person name="Yoshinaga Y."/>
            <person name="Zwiers L.-H."/>
            <person name="Turgeon B."/>
            <person name="Goodwin S."/>
            <person name="Spatafora J."/>
            <person name="Crous P."/>
            <person name="Grigoriev I."/>
        </authorList>
    </citation>
    <scope>NUCLEOTIDE SEQUENCE</scope>
    <source>
        <strain evidence="2">CBS 109.77</strain>
    </source>
</reference>
<dbReference type="InterPro" id="IPR018712">
    <property type="entry name" value="Tle1-like_cat"/>
</dbReference>
<dbReference type="EMBL" id="MU001759">
    <property type="protein sequence ID" value="KAF2799753.1"/>
    <property type="molecule type" value="Genomic_DNA"/>
</dbReference>
<dbReference type="Proteomes" id="UP000799757">
    <property type="component" value="Unassembled WGS sequence"/>
</dbReference>
<dbReference type="Pfam" id="PF09994">
    <property type="entry name" value="T6SS_Tle1-like_cat"/>
    <property type="match status" value="1"/>
</dbReference>
<dbReference type="AlphaFoldDB" id="A0A6A6XU47"/>
<dbReference type="SUPFAM" id="SSF53474">
    <property type="entry name" value="alpha/beta-Hydrolases"/>
    <property type="match status" value="1"/>
</dbReference>
<proteinExistence type="predicted"/>
<protein>
    <recommendedName>
        <fullName evidence="1">T6SS Phospholipase effector Tle1-like catalytic domain-containing protein</fullName>
    </recommendedName>
</protein>
<accession>A0A6A6XU47</accession>
<dbReference type="InterPro" id="IPR029058">
    <property type="entry name" value="AB_hydrolase_fold"/>
</dbReference>
<evidence type="ECO:0000259" key="1">
    <source>
        <dbReference type="Pfam" id="PF09994"/>
    </source>
</evidence>
<feature type="domain" description="T6SS Phospholipase effector Tle1-like catalytic" evidence="1">
    <location>
        <begin position="88"/>
        <end position="335"/>
    </location>
</feature>